<organism evidence="1 2">
    <name type="scientific">Avena sativa</name>
    <name type="common">Oat</name>
    <dbReference type="NCBI Taxonomy" id="4498"/>
    <lineage>
        <taxon>Eukaryota</taxon>
        <taxon>Viridiplantae</taxon>
        <taxon>Streptophyta</taxon>
        <taxon>Embryophyta</taxon>
        <taxon>Tracheophyta</taxon>
        <taxon>Spermatophyta</taxon>
        <taxon>Magnoliopsida</taxon>
        <taxon>Liliopsida</taxon>
        <taxon>Poales</taxon>
        <taxon>Poaceae</taxon>
        <taxon>BOP clade</taxon>
        <taxon>Pooideae</taxon>
        <taxon>Poodae</taxon>
        <taxon>Poeae</taxon>
        <taxon>Poeae Chloroplast Group 1 (Aveneae type)</taxon>
        <taxon>Aveninae</taxon>
        <taxon>Avena</taxon>
    </lineage>
</organism>
<proteinExistence type="predicted"/>
<dbReference type="Proteomes" id="UP001732700">
    <property type="component" value="Chromosome 7C"/>
</dbReference>
<reference evidence="1" key="2">
    <citation type="submission" date="2025-09" db="UniProtKB">
        <authorList>
            <consortium name="EnsemblPlants"/>
        </authorList>
    </citation>
    <scope>IDENTIFICATION</scope>
</reference>
<name>A0ACD6AAZ3_AVESA</name>
<evidence type="ECO:0000313" key="2">
    <source>
        <dbReference type="Proteomes" id="UP001732700"/>
    </source>
</evidence>
<keyword evidence="2" id="KW-1185">Reference proteome</keyword>
<protein>
    <submittedName>
        <fullName evidence="1">Uncharacterized protein</fullName>
    </submittedName>
</protein>
<dbReference type="EnsemblPlants" id="AVESA.00010b.r2.7CG0710740.1">
    <property type="protein sequence ID" value="AVESA.00010b.r2.7CG0710740.1.CDS"/>
    <property type="gene ID" value="AVESA.00010b.r2.7CG0710740"/>
</dbReference>
<sequence>MQIINNSHDVSCSGYCPREYIDMGMISVKFDIFSLGVIILKIMAGRMGYFKIADMSSENFIELVHGNWRNRAHAISVLAMESYSKQVKTCIETALRCVDPDRHNRPFIGDIINTLNEAGTIIHGLPQSLDLLTLDSWSPLQQIPLVSVVTGALEPTLDKLSAMLGDDYMIFKGVRGEIKFLINELAAMHAFILKWSEQDDPDLQDKVCMIEVRELSYDIDDSINEFVQHIDNKVIEPYSLIKKIGNSMGKMRKMGARTGSEFKDLQKQNIERSKRYAMYESGQGSSWTRSVTIDPRALAIFENASKLVGIDKPKADVIKLLAGEDVVSIVGPGGMGKTTLAYQLYQELKVQFDCGAFVSASRNPEIGKILRAVLNQVSNGLYAYTEYLERQLIDNLIDKIREFLANKRYFIVLDDIWDEETWRLIKCIFPPTNCGRRIITTTRIIQVAKCSGYIYCIAPLSMMHSRQLFYRRLFNSEEDCPLHLEEVSHGILKKCAGLPLAIIAISGFLANKISTKDQWDQVLNSIGGTAERNYSIKAMMNILLLSYFDLPPHLKTFLLYLSVFPKGYISEKQDLIIRCIAEGFIHKKDRYTEHELGEMYFNELVNRGLIHPEKTDKYDKVKSFQVHDIVLDFIISKSIEENFVTFDDNLHLATPQRKVRRLSLQYGHNLPKSVVLSHTRSLNVFGNSVEVPCLDEFLHLRVLNFRGCNQLLNHHLANISRLFQLRYLNLRGTGVSVLPEEVGDLECLEMLELRGTHVRELPAAIVNLRKLVRLLTDTGVKFPDGIAKMQALEVLKHVSAFEQSFNFLQELGQLQNLRKLHLNFDVSASGDTTRVKKWMEAIACSLDKLCTSNIRSLTIVEDDSFLQEVWSPTSSSLQKLMTWNLTFPWVPNWVGSLVNLQQLRLRVDGVSQKDLCILGGLPSLLILDLTGTEKSEDRLTVNDGVGFPCLRQFCYYILDGGMDLTFAPGSMPKLEKLMICFYVETKSLTSDAFDFGIENLPCLTSVKLGVLGSVESVVEVAKAAMERAASTHPNHPSVWIV</sequence>
<reference evidence="1" key="1">
    <citation type="submission" date="2021-05" db="EMBL/GenBank/DDBJ databases">
        <authorList>
            <person name="Scholz U."/>
            <person name="Mascher M."/>
            <person name="Fiebig A."/>
        </authorList>
    </citation>
    <scope>NUCLEOTIDE SEQUENCE [LARGE SCALE GENOMIC DNA]</scope>
</reference>
<accession>A0ACD6AAZ3</accession>
<evidence type="ECO:0000313" key="1">
    <source>
        <dbReference type="EnsemblPlants" id="AVESA.00010b.r2.7CG0710740.1.CDS"/>
    </source>
</evidence>